<dbReference type="Gene3D" id="3.30.300.30">
    <property type="match status" value="6"/>
</dbReference>
<evidence type="ECO:0000256" key="4">
    <source>
        <dbReference type="ARBA" id="ARBA00022737"/>
    </source>
</evidence>
<keyword evidence="2" id="KW-0596">Phosphopantetheine</keyword>
<dbReference type="InterPro" id="IPR013217">
    <property type="entry name" value="Methyltransf_12"/>
</dbReference>
<dbReference type="GO" id="GO:0043041">
    <property type="term" value="P:amino acid activation for nonribosomal peptide biosynthetic process"/>
    <property type="evidence" value="ECO:0007669"/>
    <property type="project" value="TreeGrafter"/>
</dbReference>
<dbReference type="Gene3D" id="2.30.38.10">
    <property type="entry name" value="Luciferase, Domain 3"/>
    <property type="match status" value="3"/>
</dbReference>
<dbReference type="SUPFAM" id="SSF53335">
    <property type="entry name" value="S-adenosyl-L-methionine-dependent methyltransferases"/>
    <property type="match status" value="1"/>
</dbReference>
<dbReference type="Gene3D" id="3.30.559.10">
    <property type="entry name" value="Chloramphenicol acetyltransferase-like domain"/>
    <property type="match status" value="6"/>
</dbReference>
<comment type="cofactor">
    <cofactor evidence="1">
        <name>pantetheine 4'-phosphate</name>
        <dbReference type="ChEBI" id="CHEBI:47942"/>
    </cofactor>
</comment>
<feature type="region of interest" description="Disordered" evidence="6">
    <location>
        <begin position="740"/>
        <end position="776"/>
    </location>
</feature>
<dbReference type="Pfam" id="PF00501">
    <property type="entry name" value="AMP-binding"/>
    <property type="match status" value="4"/>
</dbReference>
<dbReference type="GO" id="GO:0009403">
    <property type="term" value="P:toxin biosynthetic process"/>
    <property type="evidence" value="ECO:0007669"/>
    <property type="project" value="UniProtKB-ARBA"/>
</dbReference>
<dbReference type="InterPro" id="IPR042099">
    <property type="entry name" value="ANL_N_sf"/>
</dbReference>
<evidence type="ECO:0000256" key="3">
    <source>
        <dbReference type="ARBA" id="ARBA00022553"/>
    </source>
</evidence>
<dbReference type="GO" id="GO:0031177">
    <property type="term" value="F:phosphopantetheine binding"/>
    <property type="evidence" value="ECO:0007669"/>
    <property type="project" value="InterPro"/>
</dbReference>
<dbReference type="Pfam" id="PF00668">
    <property type="entry name" value="Condensation"/>
    <property type="match status" value="7"/>
</dbReference>
<evidence type="ECO:0000313" key="9">
    <source>
        <dbReference type="Proteomes" id="UP000294901"/>
    </source>
</evidence>
<dbReference type="NCBIfam" id="NF003417">
    <property type="entry name" value="PRK04813.1"/>
    <property type="match status" value="7"/>
</dbReference>
<dbReference type="FunFam" id="1.10.1200.10:FF:000005">
    <property type="entry name" value="Nonribosomal peptide synthetase 1"/>
    <property type="match status" value="1"/>
</dbReference>
<dbReference type="SUPFAM" id="SSF52777">
    <property type="entry name" value="CoA-dependent acyltransferases"/>
    <property type="match status" value="12"/>
</dbReference>
<dbReference type="SUPFAM" id="SSF56801">
    <property type="entry name" value="Acetyl-CoA synthetase-like"/>
    <property type="match status" value="5"/>
</dbReference>
<dbReference type="InterPro" id="IPR009081">
    <property type="entry name" value="PP-bd_ACP"/>
</dbReference>
<dbReference type="SUPFAM" id="SSF47336">
    <property type="entry name" value="ACP-like"/>
    <property type="match status" value="4"/>
</dbReference>
<reference evidence="8 9" key="1">
    <citation type="submission" date="2019-03" db="EMBL/GenBank/DDBJ databases">
        <title>Sequencing the genomes of 1000 actinobacteria strains.</title>
        <authorList>
            <person name="Klenk H.-P."/>
        </authorList>
    </citation>
    <scope>NUCLEOTIDE SEQUENCE [LARGE SCALE GENOMIC DNA]</scope>
    <source>
        <strain evidence="8 9">DSM 43805</strain>
    </source>
</reference>
<dbReference type="PROSITE" id="PS00012">
    <property type="entry name" value="PHOSPHOPANTETHEINE"/>
    <property type="match status" value="3"/>
</dbReference>
<keyword evidence="9" id="KW-1185">Reference proteome</keyword>
<dbReference type="InterPro" id="IPR010071">
    <property type="entry name" value="AA_adenyl_dom"/>
</dbReference>
<feature type="domain" description="Carrier" evidence="7">
    <location>
        <begin position="5561"/>
        <end position="5636"/>
    </location>
</feature>
<dbReference type="InterPro" id="IPR023213">
    <property type="entry name" value="CAT-like_dom_sf"/>
</dbReference>
<dbReference type="FunFam" id="3.40.50.12780:FF:000012">
    <property type="entry name" value="Non-ribosomal peptide synthetase"/>
    <property type="match status" value="2"/>
</dbReference>
<comment type="caution">
    <text evidence="8">The sequence shown here is derived from an EMBL/GenBank/DDBJ whole genome shotgun (WGS) entry which is preliminary data.</text>
</comment>
<dbReference type="CDD" id="cd19543">
    <property type="entry name" value="DCL_NRPS"/>
    <property type="match status" value="1"/>
</dbReference>
<keyword evidence="3" id="KW-0597">Phosphoprotein</keyword>
<dbReference type="CDD" id="cd05930">
    <property type="entry name" value="A_NRPS"/>
    <property type="match status" value="2"/>
</dbReference>
<feature type="compositionally biased region" description="Low complexity" evidence="6">
    <location>
        <begin position="5877"/>
        <end position="5894"/>
    </location>
</feature>
<sequence length="6110" mass="643626">MPDIARTDAVVTLATWPELFSEQVRRRPEAVAVVFEDTTLTYAELDERANRLAHALIARGAAPERVVGLCLPRSADLIVAEVAVLKAGAAYLPIDPDYPAERIGYLLADAEPVCVLSTAELASSLPGAVLLEDLPLGEQPATAPAPDLTPAHAAYVIYTSGSTGRPKGVVVSHSGVAKLLATATERLGLGPHSRVLQFASPSFDVAFFDLCNGLLTGGRLVVVPADRRVPGPALAGYAHEHGVTMMILPPALLAAMPPDCRLPAGATLLAGTERVSAELVNRWAQGRPMFNAYGPTEATVNSTLGLCDPQTPPGATVPIGVADPDTRCHVLDAALRPTPPGGVGELYLGGSGLARGYLGRPALTAERFVADPYGPAGERLYRTGDLVRLREDGRLEFVGRADNQVKVRGYRIEPGEIETVIGQHPSVAQVAVVAREDKPGDVRLAAYVVPRLDGPAEQVGQWKELHELLYTAGRTESWSENFTGWNSSYDGLPIPVEQMREWRDATVEAILALRPRRVLEIGVGSGLLLSRIAPLVEAYWGTDLSEEAIHTLRGHFPGVTLSARPADDVDGLPAGFFDTIVINSVVQYFPGVDYLVDVLTKVIGLLAPGGSVFVGDVRHLRLLPVLRAGIEAQRHGVADPDAVRRTVLWEGELLADPDLFGTLPGVTSADVRVKRGRFHNELTRYRYDVVLRTAPAEETPPAVEIPWDALSFAADRPQRITGLPNARLTADLAALGSSHDPSAFAGRAHDPSASSRAQDPSASSRAQDPSASRRAHDPEDLYRLAEQHGWHAGVTFTAGAVDGRLDVVFTPPGRQPAPAYRPSANPVPPYGNRPAPFRDANALMAVLRAHARSWLPDYMVPSSFVPLDRIPMTTAGKVDRAALPAPDFAALTTGGAARDAREEVLCALYAEVLGLPEVGVDDDFFALGGDSIVSIQLVIRARQAGLVVTPRQVFQHRTVAALAPVLTTTGDDVADDPAAGVGDMPLLPIMAWLDECGGDFKAFNQWLLVRVPAGADLPRTLRAVADRHDALRSRLVRATPGTPGRLVIAAPGSVDVEQWLQRVDASGLSETRIRTLAEEAAQQAGRRLDPEAGVMVQAVHLDPGYLVLVVHHIIVDGVSWRILLPDLAEADAGASLAPIGTPLKRWAEVVTADAHRPGRVAELPYWTGQLTGPDPAFGSRPLDTVNDLDTVRRQTLRLSAETTAALLTSVPAAFHAGVNDVLLTALALAVTDWRRERGLDTPPVLVALEGHGREEQIDPAVRLSRTLGWFTSVFPVRLDLGTSADVGTALKRIKEQLNAVPDHGLGYGLLRHLNPETAAVLGSLPVPQISFNYLGRFTVAAGAPWSPVAGAGVLAGGYDAEMPVAPYTLEINAFTEDYPDGPRLGVTWAYPAALLDDAAVGSLAEGWFAALEALASHAAEPGAGGHTPSDFPLAPLTQDDVDALAAAAPGLSDVLPLTPLQMGFYFHALAGGDDQYEVQQLVTLDGPLDAEALRRSVQSVVDRHAPLRASFHELDDGRVVQVIADGVTVPWRVVHAAPDSVPVGLDAVSAASDSVPVGLDAASAASDSVSAGLGSVAAGSDLEGLLASERSAGFDLTAPPLLRCLLIRHADERHTLVLTHHHIVTDGWSVAVFLRDLLDGYAGSLRLAAVTPYRRYLEWLASRDQEAATDAWRAALAGYDEPALLAGSDAAPGPVRQVPVELPDDVAAALPHRIRAHGLTLGAVLHGTWGLLLGRLTARRDVAFGSTVSGRQADVPGIESMIGLFINTVPVRVRWAPAEPLVDVLTRLAGEQAALLDHQHLGLAAIQRLAGAGDLFDSLVVLENYPDHTGLAAGDLRITDVSFREATHYPVSLLVTPGPRLRLTVEYDPARIPAATLNTIRTGLAHLLTAVVHTPSTPVGQLALPPLTGPHFALPPLTGPHFDVPATTLDAAITAQAIRTPAAVAVLAGERSLTYRELDDRANELATRLIAQRTSALSPDQGIRPGVSSGRDVEVGVLSGRAGVFSSGQGVRPGVSSGRDVEVGVLSGRAGVFSSGQGVRPGVSSGRDVEPGGPSERAGRSGAAAEPVVAVAVPNRVELIVALLGVMKSGAAYLPLDPGHPTDRLTAVLDDAGVTVVVTTAGLLSRLPHRDDITYVLVGDSPATVPLVAGSPVAASPAATAPVTARPVAKSADPDSPAYLLYTSGSTGRPKGVLVSHRAIVNQLEWSRRQFPLGPDDRMLKLAPTGFDTSVWEIFWPLYAGAAVVLPPEGAAQDPADLAALIRRHRVTALTMVPSLATAFLLSDEVREDPTWASTLRWVSSGGEALTGDLSRRWHDLTGTRLDNFYGPTETAVQVTWWPNDGTHGPAVPIGVPVGNTHLYVLDDHLQPTPEGELYVAGSQLARGYLGRPAETSHRFVADPFGRPGTRMYRTGDLVRRNPDGTLTYIARADTELKVRGVRIDPAEIEAWLTSHPGVSQAVVVPRPTPAGGIQLVACIVPTPTQPSPTTADDHIVEARAVDGRAVDGRAVDGRAVDGRAVDGRAVDGRAVDGRAVDGRAVDGRAVDGGAVDGRAVDGGAADGRAADGLGMDDRAVDGRGVDGHAVDGLGAEGRGVDGRGVDTPAVDKRVAGRRAVDDAAVNNTSVNNTAVDGPALLAEAAAALPAAMMPSALLVLDALPLTPNGKVDRAAITSRLSSSDLAVASILTSRAVETVNAFDAVNMDKAVNTTINMTESVNVDAVDASASAAGDGQTRGGKVDGAAVTSRLSSSDLVVASTLTSGTIETVNALGAVNMDKVVNTAVSMTGSVDVDAIGASTPAATGDAVDTSTPATGDGQPSDDRERVLADVFAAVLRVSDVAPEADFFDLGGDSILSIAVSSRARRLGLPIAPREVLTLRTPRALVANLPAAADETPNDSARRAAGAMETSVEVASVATPVRAGSLGTPGVAGSVGSLGVARSVGLSDGAGSVGTSAGAPPTGTLDVAAQGVGESDGVGDVPLLPIVHWLRDTGASIDRFTLPVLLTVPGSADLPGLTRVLQAVVDRHDGLRLRLRRIASVLWTQEAMPAVDAGELIQRVDISALPAGGFAAVLAAEAAAATERLDPSAGRMLQAVWFDAGEHEGRLLLMAHHLVVDGVSWRILLDDLATAASGMPLPAAGTSLRRYAQAVQAEAQNPQRLAELEHWVRVLAPGGELMSDGAASPAARGTVAAGGSAGFGGGSAGVAGGRAGAGSGVEARRYVSRLGVAETRAVLGRFGAGITDGLLAALYRGVDAWRGGTGAELLVDVERHGREDIRPGLDLSRTVGWLTAVHPVRLGGAGSGSLSSGAAGPAGDAAGGLDGGAGFGPVGGDSGGLDATPDGGLGYGMLRYLNAQTAPILARMAQPQVLFNYYGRFPAGTGELWTPAADELPTEVNGGLDLAHLLQVDVVCEETAHGPALTATWTWAEGPLTGQDITAISHGWAQALREAAGSGAVQREAAGDGTAPREATGDGAALREAAGDGATLREAVGEGAELRGVTGGAAGREATGGGAALSEAVGEGAEPRGLTGGAAGREVAGDSAALSEAVGEGAEPRGVTGGAAGREVAERTTLLPLAEGELQRVQEISGNPVGDVWPLSPLQEGLFFHASYDVGALDVYTGQDAFDLGYRVDVERLRRAGRALLARNDGMRAGFLSDGLSRPAQFVPDGLELPIDVVEADDPAAVMAADRARPFDLAKPPLCRLTVIRRKDGGDRLLVSHHLILWDGWSEELFVEQLFTLYERDGDPTGLPPAGSYRHHLEWLGEQDAESAVEQWRAALDGLREPTLIGPADRSLAPALPERHAVELPEELSRKLRDGARKHGLTLNTLFSAAWGLVLGAHLGRADVVFGQTVAGRHGDVPLVDSIIGLFLNTVPVRVAPAPGEPVKSLLQRLQDQRLDLMAYDHVGLADIQRAAGHPQLFDTLYVMQNFVDEGDSADLRQRHGIEAVGSVDATHYPLTLVITPGRRFRIALDHRPEVVDGNAARALVDRLAAVLERIVSAPDRPVDVLTGDDLRTLREDWDRTKNPVGADTVADLLADQAARTPDEVALVAGDRQLTYAQLDERVNQLARLLVSRGAGPERVVALALPRTLDMVAALFAVLRTGAAYLPLELDLPAERLALMLADTEPMCVLTYKTVRSLLPDTAVPVVELDGPLEFPDVPLPGNRGDATRLEHPAYIIYTSGSTGRPKGVVTPYRGLTNMQLNHREAIFGPVVAAAGRRLRIAHTVSFAFDMSWEELLWLVEGHEVHVCDEQLRRDAAGLVGYCERHRIDVVNVTPTYAHHLIEQGLLERVRPPLVLLGGEAVPDTVWSRLRDTDGVTGYNLYGPTEYTINTLGGGTEDSATPTVGRAIWNTRAYILDPFLRPAAPGAPGELYIAGIGLARGYHRQTGLTAERFVADPYGGPGERMYRTGDLVRRRPDGNLDFLGRTDDQVKIRGYRVEPAEVESAVTGHPLVTQAAVVVDSGKRLAGYLVRGPRWTPDEDDTVLRQVRAYLKERLPGYMVPAALVAVEKLPLTVNGKLDVRALPAATVQTTAATRPPSTPAETALCEIYADLLDVPAVGVDDSFFDLGGHSLLAIRLVSRARTALGAELSLRDLFEAPTVAELAARTAGGRTNRPVLGPAGRPERLPLSYAQQRLWTLDRMHGPSAAYNFPLTLRLRGPLDVTRLHDALHAVAGRHEILRTVIGFGNGEPYQRILPFEQARPPLDVLDDADVAELAARPFDLATDLPLRAALIRRGPDEHVLVLLLHHIVTDEWSDGPFLADLSTAYGGKGLQPLPVQYADYAQWQRDLLAQVRDEQLAFWRTTLDGLPEEIPLPLDRPRAAEPSAAGDEVTVDLPADVVRGLRRLAADAGASPFMVAHALTAALLHRLGAGDDIPLGAPIAGRTEEALHDLVGFFVNTLVLRTDLSGDPGFTALLARVRDADLAAFAHQDVPFEAVVEAVNPPRSLSRHPLFQVMVVHRQHVADAFTLDGLEVADEPLHTGTARFDLVVELAEHGGDAMTARLTYRTELFDRSTVDLLARRLVALATAAVHAPETPVAGLDVLVGDERERVLRTFNTTARTVEELSLFDAFAERAAETPDALAVVDGDRTLTYAELAARAHRLAGVLAARGVRPESVVAVAVPRSLETIVAVLGVLELGAAFLPLDLQHPADRLAFMLTDSGTRHVLTTGAVACALPDVFGVERVPVDADGPVAGVLPAPPEGIDHAAYVIYTSGSTGRPKGVTVTHEGIGSLVATAVDPMGVTAASGILQFASIGFDVFAFEVSMALATGARLVIAPDETRTPGPALTQLLSAYGVTHAILPPSLVAALPPGCELPAGLTVLVGTEQVPPEVITRWAATLRLFVAYGLTEATVNSTLWRAEPGWEGAVPIGVPDPNTVAYVLDRRLQPVPPGAAGELYIAGRGLARGYLGRPGLSAERFVADPYGPPGARMYRTGDRARWRADGLIDFLGRVDDQVKIRGHRIEPAEVEAALAAHPGVAQAVVVVDGSGDTARLVGYVVAAGGDVDPAAVRDDLAARLPSYLVPALVVPLDGDLPRTPNGKVDRRRLPAPDWAALAGEAAPVTEVQARLAALFAEILRLPRVGVDDNFFALGGHSMSCMRLIGAVRAEFGAGLRVRDVFDTPTVAGLARLLDGSAADGFAHRFAGGRASGDETGVAGGPVPSGPVLTARPAGEEADGRGAPVQRYLARSPYGGWDLAFVFRGVDAERFAQALDALVERHAPLRTGYRWAAGQLWRVETPRPRLERVDRTDDSLNEQLLRLAGEEVDLTGRAPLRARLIGDRTVLLTVHHLGVDEWSVVPLISDLACAYEGSPPAPLPVDYADYTRWQYELLGDPADPGSAHARQLAEWTSLLDGVPRLDLPGASRIDSPGVSQAASPGVSQVGSSDVSQVGSPGVSRAGVVPIVLDAATHRAVDELARRTGTSMFMVLHATLAALLTGAGAGTDLPIGALVAGRSEPSLTGLVGCLFNTVVLRTATGGELTFAELLTRVRETDLAALDRQDLPFDALVDAGVPPPQVMIVHHEEARLAEVGALPMETLPTGALRAELTLSFYEPVGDRPVHCDLEYAAGHFEPARMAALAGQFQHLLTAALADPDRTLTDLYADTERTH</sequence>
<dbReference type="FunFam" id="3.40.50.980:FF:000001">
    <property type="entry name" value="Non-ribosomal peptide synthetase"/>
    <property type="match status" value="3"/>
</dbReference>
<feature type="region of interest" description="Disordered" evidence="6">
    <location>
        <begin position="2036"/>
        <end position="2063"/>
    </location>
</feature>
<dbReference type="GO" id="GO:0072330">
    <property type="term" value="P:monocarboxylic acid biosynthetic process"/>
    <property type="evidence" value="ECO:0007669"/>
    <property type="project" value="UniProtKB-ARBA"/>
</dbReference>
<dbReference type="Pfam" id="PF13193">
    <property type="entry name" value="AMP-binding_C"/>
    <property type="match status" value="3"/>
</dbReference>
<dbReference type="NCBIfam" id="TIGR01720">
    <property type="entry name" value="NRPS-para261"/>
    <property type="match status" value="1"/>
</dbReference>
<dbReference type="InterPro" id="IPR000873">
    <property type="entry name" value="AMP-dep_synth/lig_dom"/>
</dbReference>
<dbReference type="SMART" id="SM00823">
    <property type="entry name" value="PKS_PP"/>
    <property type="match status" value="4"/>
</dbReference>
<feature type="region of interest" description="Disordered" evidence="6">
    <location>
        <begin position="3494"/>
        <end position="3562"/>
    </location>
</feature>
<dbReference type="NCBIfam" id="TIGR01733">
    <property type="entry name" value="AA-adenyl-dom"/>
    <property type="match status" value="4"/>
</dbReference>
<accession>A0A4V3C6A4</accession>
<dbReference type="GO" id="GO:0009366">
    <property type="term" value="C:enterobactin synthetase complex"/>
    <property type="evidence" value="ECO:0007669"/>
    <property type="project" value="TreeGrafter"/>
</dbReference>
<evidence type="ECO:0000259" key="7">
    <source>
        <dbReference type="PROSITE" id="PS50075"/>
    </source>
</evidence>
<dbReference type="Pfam" id="PF08242">
    <property type="entry name" value="Methyltransf_12"/>
    <property type="match status" value="1"/>
</dbReference>
<dbReference type="InterPro" id="IPR045851">
    <property type="entry name" value="AMP-bd_C_sf"/>
</dbReference>
<dbReference type="PANTHER" id="PTHR45527">
    <property type="entry name" value="NONRIBOSOMAL PEPTIDE SYNTHETASE"/>
    <property type="match status" value="1"/>
</dbReference>
<dbReference type="Proteomes" id="UP000294901">
    <property type="component" value="Unassembled WGS sequence"/>
</dbReference>
<dbReference type="Gene3D" id="3.40.50.980">
    <property type="match status" value="6"/>
</dbReference>
<feature type="region of interest" description="Disordered" evidence="6">
    <location>
        <begin position="3446"/>
        <end position="3468"/>
    </location>
</feature>
<dbReference type="GO" id="GO:0005829">
    <property type="term" value="C:cytosol"/>
    <property type="evidence" value="ECO:0007669"/>
    <property type="project" value="TreeGrafter"/>
</dbReference>
<dbReference type="Pfam" id="PF00550">
    <property type="entry name" value="PP-binding"/>
    <property type="match status" value="4"/>
</dbReference>
<dbReference type="PROSITE" id="PS50075">
    <property type="entry name" value="CARRIER"/>
    <property type="match status" value="4"/>
</dbReference>
<feature type="domain" description="Carrier" evidence="7">
    <location>
        <begin position="896"/>
        <end position="970"/>
    </location>
</feature>
<evidence type="ECO:0000313" key="8">
    <source>
        <dbReference type="EMBL" id="TDO33008.1"/>
    </source>
</evidence>
<evidence type="ECO:0000256" key="6">
    <source>
        <dbReference type="SAM" id="MobiDB-lite"/>
    </source>
</evidence>
<dbReference type="InterPro" id="IPR010060">
    <property type="entry name" value="NRPS_synth"/>
</dbReference>
<name>A0A4V3C6A4_9ACTN</name>
<feature type="compositionally biased region" description="Gly residues" evidence="6">
    <location>
        <begin position="3496"/>
        <end position="3510"/>
    </location>
</feature>
<dbReference type="InterPro" id="IPR025110">
    <property type="entry name" value="AMP-bd_C"/>
</dbReference>
<dbReference type="InterPro" id="IPR020806">
    <property type="entry name" value="PKS_PP-bd"/>
</dbReference>
<dbReference type="InterPro" id="IPR029058">
    <property type="entry name" value="AB_hydrolase_fold"/>
</dbReference>
<dbReference type="PROSITE" id="PS00455">
    <property type="entry name" value="AMP_BINDING"/>
    <property type="match status" value="4"/>
</dbReference>
<dbReference type="Gene3D" id="3.40.50.150">
    <property type="entry name" value="Vaccinia Virus protein VP39"/>
    <property type="match status" value="1"/>
</dbReference>
<dbReference type="InterPro" id="IPR006162">
    <property type="entry name" value="Ppantetheine_attach_site"/>
</dbReference>
<organism evidence="8 9">
    <name type="scientific">Paractinoplanes brasiliensis</name>
    <dbReference type="NCBI Taxonomy" id="52695"/>
    <lineage>
        <taxon>Bacteria</taxon>
        <taxon>Bacillati</taxon>
        <taxon>Actinomycetota</taxon>
        <taxon>Actinomycetes</taxon>
        <taxon>Micromonosporales</taxon>
        <taxon>Micromonosporaceae</taxon>
        <taxon>Paractinoplanes</taxon>
    </lineage>
</organism>
<dbReference type="Gene3D" id="3.40.50.1820">
    <property type="entry name" value="alpha/beta hydrolase"/>
    <property type="match status" value="2"/>
</dbReference>
<evidence type="ECO:0000256" key="2">
    <source>
        <dbReference type="ARBA" id="ARBA00022450"/>
    </source>
</evidence>
<dbReference type="EMBL" id="SNWR01000002">
    <property type="protein sequence ID" value="TDO33008.1"/>
    <property type="molecule type" value="Genomic_DNA"/>
</dbReference>
<dbReference type="InterPro" id="IPR001242">
    <property type="entry name" value="Condensation_dom"/>
</dbReference>
<dbReference type="PANTHER" id="PTHR45527:SF1">
    <property type="entry name" value="FATTY ACID SYNTHASE"/>
    <property type="match status" value="1"/>
</dbReference>
<dbReference type="FunFam" id="1.10.1200.10:FF:000016">
    <property type="entry name" value="Non-ribosomal peptide synthase"/>
    <property type="match status" value="2"/>
</dbReference>
<keyword evidence="5" id="KW-0045">Antibiotic biosynthesis</keyword>
<feature type="compositionally biased region" description="Polar residues" evidence="6">
    <location>
        <begin position="752"/>
        <end position="770"/>
    </location>
</feature>
<feature type="region of interest" description="Disordered" evidence="6">
    <location>
        <begin position="2796"/>
        <end position="2818"/>
    </location>
</feature>
<dbReference type="Gene3D" id="3.30.559.30">
    <property type="entry name" value="Nonribosomal peptide synthetase, condensation domain"/>
    <property type="match status" value="6"/>
</dbReference>
<dbReference type="CDD" id="cd19540">
    <property type="entry name" value="LCL_NRPS-like"/>
    <property type="match status" value="1"/>
</dbReference>
<evidence type="ECO:0000256" key="5">
    <source>
        <dbReference type="ARBA" id="ARBA00023194"/>
    </source>
</evidence>
<protein>
    <submittedName>
        <fullName evidence="8">Non-ribosomal peptide synthase protein (TIGR01720 family)/amino acid adenylation domain-containing protein</fullName>
    </submittedName>
</protein>
<evidence type="ECO:0000256" key="1">
    <source>
        <dbReference type="ARBA" id="ARBA00001957"/>
    </source>
</evidence>
<feature type="region of interest" description="Disordered" evidence="6">
    <location>
        <begin position="5868"/>
        <end position="5894"/>
    </location>
</feature>
<feature type="domain" description="Carrier" evidence="7">
    <location>
        <begin position="2814"/>
        <end position="2888"/>
    </location>
</feature>
<gene>
    <name evidence="8" type="ORF">C8E87_8488</name>
</gene>
<dbReference type="InterPro" id="IPR020845">
    <property type="entry name" value="AMP-binding_CS"/>
</dbReference>
<dbReference type="GO" id="GO:0009239">
    <property type="term" value="P:enterobactin biosynthetic process"/>
    <property type="evidence" value="ECO:0007669"/>
    <property type="project" value="TreeGrafter"/>
</dbReference>
<dbReference type="Gene3D" id="3.40.50.12780">
    <property type="entry name" value="N-terminal domain of ligase-like"/>
    <property type="match status" value="2"/>
</dbReference>
<dbReference type="CDD" id="cd02440">
    <property type="entry name" value="AdoMet_MTases"/>
    <property type="match status" value="1"/>
</dbReference>
<dbReference type="InterPro" id="IPR029063">
    <property type="entry name" value="SAM-dependent_MTases_sf"/>
</dbReference>
<proteinExistence type="predicted"/>
<dbReference type="Gene3D" id="1.10.1200.10">
    <property type="entry name" value="ACP-like"/>
    <property type="match status" value="2"/>
</dbReference>
<keyword evidence="4" id="KW-0677">Repeat</keyword>
<dbReference type="GO" id="GO:0008610">
    <property type="term" value="P:lipid biosynthetic process"/>
    <property type="evidence" value="ECO:0007669"/>
    <property type="project" value="UniProtKB-ARBA"/>
</dbReference>
<dbReference type="FunFam" id="2.30.38.10:FF:000001">
    <property type="entry name" value="Non-ribosomal peptide synthetase PvdI"/>
    <property type="match status" value="3"/>
</dbReference>
<dbReference type="InterPro" id="IPR036736">
    <property type="entry name" value="ACP-like_sf"/>
</dbReference>
<dbReference type="GO" id="GO:0047527">
    <property type="term" value="F:2,3-dihydroxybenzoate-serine ligase activity"/>
    <property type="evidence" value="ECO:0007669"/>
    <property type="project" value="TreeGrafter"/>
</dbReference>
<feature type="domain" description="Carrier" evidence="7">
    <location>
        <begin position="4535"/>
        <end position="4610"/>
    </location>
</feature>